<keyword evidence="1" id="KW-1133">Transmembrane helix</keyword>
<feature type="transmembrane region" description="Helical" evidence="1">
    <location>
        <begin position="200"/>
        <end position="220"/>
    </location>
</feature>
<keyword evidence="1" id="KW-0472">Membrane</keyword>
<dbReference type="PANTHER" id="PTHR36833">
    <property type="entry name" value="SLR0610 PROTEIN-RELATED"/>
    <property type="match status" value="1"/>
</dbReference>
<dbReference type="EMBL" id="QLUW01000001">
    <property type="protein sequence ID" value="RAP77981.1"/>
    <property type="molecule type" value="Genomic_DNA"/>
</dbReference>
<dbReference type="Pfam" id="PF06182">
    <property type="entry name" value="ABC2_membrane_6"/>
    <property type="match status" value="1"/>
</dbReference>
<dbReference type="RefSeq" id="WP_112881105.1">
    <property type="nucleotide sequence ID" value="NZ_QLUW01000001.1"/>
</dbReference>
<feature type="transmembrane region" description="Helical" evidence="1">
    <location>
        <begin position="232"/>
        <end position="250"/>
    </location>
</feature>
<name>A0A328U9G0_9BACL</name>
<dbReference type="OrthoDB" id="3818833at2"/>
<feature type="transmembrane region" description="Helical" evidence="1">
    <location>
        <begin position="116"/>
        <end position="138"/>
    </location>
</feature>
<dbReference type="PANTHER" id="PTHR36833:SF2">
    <property type="entry name" value="SLR0610 PROTEIN"/>
    <property type="match status" value="1"/>
</dbReference>
<accession>A0A328U9G0</accession>
<gene>
    <name evidence="2" type="ORF">DL346_05890</name>
</gene>
<keyword evidence="3" id="KW-1185">Reference proteome</keyword>
<dbReference type="InterPro" id="IPR010390">
    <property type="entry name" value="ABC-2_transporter-like"/>
</dbReference>
<sequence length="262" mass="29287">MVRAYRLIRTFFHACLAEEFEYRANFAANIGSTLFSIAMSVLTVILFFYRSPSLGGWSFDEVLALLGIFNALHGFVELFLQPNMSRLVSHIRQGTLDFVLLKPVDSQFFVSFRHLVLWRFADIALGLGLTGFAVWRLAGWPSLSGILLFALLFIASLMIVYALWTGMMVMSFWAVKVDNLAFLFGSLFETSRYPVTVYKGALRLVLLYVLPIGLVTTVPAEALIGRLGFVNAIGALALALLFLLCARLLWKRALRSYTSASS</sequence>
<comment type="caution">
    <text evidence="2">The sequence shown here is derived from an EMBL/GenBank/DDBJ whole genome shotgun (WGS) entry which is preliminary data.</text>
</comment>
<dbReference type="Proteomes" id="UP000249260">
    <property type="component" value="Unassembled WGS sequence"/>
</dbReference>
<feature type="transmembrane region" description="Helical" evidence="1">
    <location>
        <begin position="26"/>
        <end position="49"/>
    </location>
</feature>
<dbReference type="AlphaFoldDB" id="A0A328U9G0"/>
<evidence type="ECO:0000313" key="2">
    <source>
        <dbReference type="EMBL" id="RAP77981.1"/>
    </source>
</evidence>
<feature type="transmembrane region" description="Helical" evidence="1">
    <location>
        <begin position="145"/>
        <end position="164"/>
    </location>
</feature>
<protein>
    <submittedName>
        <fullName evidence="2">Multidrug transporter</fullName>
    </submittedName>
</protein>
<reference evidence="2 3" key="1">
    <citation type="submission" date="2018-06" db="EMBL/GenBank/DDBJ databases">
        <title>Paenibacillus montanisoli sp. nov., isolated from mountain area soil.</title>
        <authorList>
            <person name="Wu M."/>
        </authorList>
    </citation>
    <scope>NUCLEOTIDE SEQUENCE [LARGE SCALE GENOMIC DNA]</scope>
    <source>
        <strain evidence="2 3">RA17</strain>
    </source>
</reference>
<evidence type="ECO:0000313" key="3">
    <source>
        <dbReference type="Proteomes" id="UP000249260"/>
    </source>
</evidence>
<keyword evidence="1" id="KW-0812">Transmembrane</keyword>
<evidence type="ECO:0000256" key="1">
    <source>
        <dbReference type="SAM" id="Phobius"/>
    </source>
</evidence>
<organism evidence="2 3">
    <name type="scientific">Paenibacillus montanisoli</name>
    <dbReference type="NCBI Taxonomy" id="2081970"/>
    <lineage>
        <taxon>Bacteria</taxon>
        <taxon>Bacillati</taxon>
        <taxon>Bacillota</taxon>
        <taxon>Bacilli</taxon>
        <taxon>Bacillales</taxon>
        <taxon>Paenibacillaceae</taxon>
        <taxon>Paenibacillus</taxon>
    </lineage>
</organism>
<feature type="transmembrane region" description="Helical" evidence="1">
    <location>
        <begin position="61"/>
        <end position="80"/>
    </location>
</feature>
<proteinExistence type="predicted"/>